<feature type="coiled-coil region" evidence="1">
    <location>
        <begin position="8"/>
        <end position="39"/>
    </location>
</feature>
<gene>
    <name evidence="2" type="ORF">FMOSSE_LOCUS5785</name>
</gene>
<protein>
    <submittedName>
        <fullName evidence="2">11390_t:CDS:1</fullName>
    </submittedName>
</protein>
<evidence type="ECO:0000313" key="2">
    <source>
        <dbReference type="EMBL" id="CAG8536914.1"/>
    </source>
</evidence>
<dbReference type="EMBL" id="CAJVPP010001145">
    <property type="protein sequence ID" value="CAG8536914.1"/>
    <property type="molecule type" value="Genomic_DNA"/>
</dbReference>
<name>A0A9N9FIP8_FUNMO</name>
<comment type="caution">
    <text evidence="2">The sequence shown here is derived from an EMBL/GenBank/DDBJ whole genome shotgun (WGS) entry which is preliminary data.</text>
</comment>
<dbReference type="Proteomes" id="UP000789375">
    <property type="component" value="Unassembled WGS sequence"/>
</dbReference>
<reference evidence="2" key="1">
    <citation type="submission" date="2021-06" db="EMBL/GenBank/DDBJ databases">
        <authorList>
            <person name="Kallberg Y."/>
            <person name="Tangrot J."/>
            <person name="Rosling A."/>
        </authorList>
    </citation>
    <scope>NUCLEOTIDE SEQUENCE</scope>
    <source>
        <strain evidence="2">87-6 pot B 2015</strain>
    </source>
</reference>
<dbReference type="AlphaFoldDB" id="A0A9N9FIP8"/>
<accession>A0A9N9FIP8</accession>
<proteinExistence type="predicted"/>
<organism evidence="2 3">
    <name type="scientific">Funneliformis mosseae</name>
    <name type="common">Endomycorrhizal fungus</name>
    <name type="synonym">Glomus mosseae</name>
    <dbReference type="NCBI Taxonomy" id="27381"/>
    <lineage>
        <taxon>Eukaryota</taxon>
        <taxon>Fungi</taxon>
        <taxon>Fungi incertae sedis</taxon>
        <taxon>Mucoromycota</taxon>
        <taxon>Glomeromycotina</taxon>
        <taxon>Glomeromycetes</taxon>
        <taxon>Glomerales</taxon>
        <taxon>Glomeraceae</taxon>
        <taxon>Funneliformis</taxon>
    </lineage>
</organism>
<keyword evidence="1" id="KW-0175">Coiled coil</keyword>
<keyword evidence="3" id="KW-1185">Reference proteome</keyword>
<evidence type="ECO:0000313" key="3">
    <source>
        <dbReference type="Proteomes" id="UP000789375"/>
    </source>
</evidence>
<evidence type="ECO:0000256" key="1">
    <source>
        <dbReference type="SAM" id="Coils"/>
    </source>
</evidence>
<sequence length="157" mass="17939">MSLTSSRVRQLKKAREAQAKKLEAKKNDKKRKINEVINEIYETNLDLNLVTKLPKLSKEQTQLIFSVQQLSEEELNVHNKSQIQPFKKKLKSIFQANKREYASNTIWLATSISQIGQISLRSTVECMQQDISTLHTNAQIHQAIMAPSFGVLVDKST</sequence>